<evidence type="ECO:0000259" key="2">
    <source>
        <dbReference type="Pfam" id="PF09335"/>
    </source>
</evidence>
<organism evidence="3 4">
    <name type="scientific">Xiashengella succiniciproducens</name>
    <dbReference type="NCBI Taxonomy" id="2949635"/>
    <lineage>
        <taxon>Bacteria</taxon>
        <taxon>Pseudomonadati</taxon>
        <taxon>Bacteroidota</taxon>
        <taxon>Bacteroidia</taxon>
        <taxon>Marinilabiliales</taxon>
        <taxon>Marinilabiliaceae</taxon>
        <taxon>Xiashengella</taxon>
    </lineage>
</organism>
<dbReference type="InterPro" id="IPR051311">
    <property type="entry name" value="DedA_domain"/>
</dbReference>
<feature type="domain" description="VTT" evidence="2">
    <location>
        <begin position="25"/>
        <end position="140"/>
    </location>
</feature>
<dbReference type="RefSeq" id="WP_250723773.1">
    <property type="nucleotide sequence ID" value="NZ_CP098400.1"/>
</dbReference>
<sequence length="150" mass="16764">MEWELGYFALFLASFAAATVIPLSSEVFLIAMLAAGFNPILTLACATVGNWMGGLSSYWLGRLGKLEWIEKYFRVKKEKIEKARNKILGKEGWIALFTWLPGIGDPIAIALGLMRANFLNTAFWMLIGKGARYAVWTYITVEGIKLFSCI</sequence>
<keyword evidence="4" id="KW-1185">Reference proteome</keyword>
<dbReference type="Pfam" id="PF09335">
    <property type="entry name" value="VTT_dom"/>
    <property type="match status" value="1"/>
</dbReference>
<dbReference type="PANTHER" id="PTHR42709:SF4">
    <property type="entry name" value="INNER MEMBRANE PROTEIN YQAA"/>
    <property type="match status" value="1"/>
</dbReference>
<dbReference type="EMBL" id="CP098400">
    <property type="protein sequence ID" value="URW79705.1"/>
    <property type="molecule type" value="Genomic_DNA"/>
</dbReference>
<dbReference type="PANTHER" id="PTHR42709">
    <property type="entry name" value="ALKALINE PHOSPHATASE LIKE PROTEIN"/>
    <property type="match status" value="1"/>
</dbReference>
<dbReference type="Proteomes" id="UP001056426">
    <property type="component" value="Chromosome"/>
</dbReference>
<keyword evidence="1" id="KW-0472">Membrane</keyword>
<evidence type="ECO:0000256" key="1">
    <source>
        <dbReference type="SAM" id="Phobius"/>
    </source>
</evidence>
<dbReference type="AlphaFoldDB" id="A0A9J6ZPY6"/>
<keyword evidence="1" id="KW-1133">Transmembrane helix</keyword>
<protein>
    <submittedName>
        <fullName evidence="3">DedA family protein</fullName>
    </submittedName>
</protein>
<reference evidence="3" key="1">
    <citation type="submission" date="2022-05" db="EMBL/GenBank/DDBJ databases">
        <authorList>
            <person name="Sun X."/>
        </authorList>
    </citation>
    <scope>NUCLEOTIDE SEQUENCE</scope>
    <source>
        <strain evidence="3">Ai-910</strain>
    </source>
</reference>
<keyword evidence="1" id="KW-0812">Transmembrane</keyword>
<dbReference type="InterPro" id="IPR032816">
    <property type="entry name" value="VTT_dom"/>
</dbReference>
<feature type="transmembrane region" description="Helical" evidence="1">
    <location>
        <begin position="28"/>
        <end position="52"/>
    </location>
</feature>
<gene>
    <name evidence="3" type="ORF">M9189_12705</name>
</gene>
<name>A0A9J6ZPY6_9BACT</name>
<evidence type="ECO:0000313" key="4">
    <source>
        <dbReference type="Proteomes" id="UP001056426"/>
    </source>
</evidence>
<proteinExistence type="predicted"/>
<reference evidence="3" key="2">
    <citation type="submission" date="2022-06" db="EMBL/GenBank/DDBJ databases">
        <title>Xiashengella guii gen. nov. sp. nov., a bacterium isolated form anaerobic digestion tank.</title>
        <authorList>
            <person name="Huang H."/>
        </authorList>
    </citation>
    <scope>NUCLEOTIDE SEQUENCE</scope>
    <source>
        <strain evidence="3">Ai-910</strain>
    </source>
</reference>
<evidence type="ECO:0000313" key="3">
    <source>
        <dbReference type="EMBL" id="URW79705.1"/>
    </source>
</evidence>
<dbReference type="KEGG" id="alkq:M9189_12705"/>
<accession>A0A9J6ZPY6</accession>